<organism evidence="3 4">
    <name type="scientific">Mucilaginibacter ginsenosidivorans</name>
    <dbReference type="NCBI Taxonomy" id="398053"/>
    <lineage>
        <taxon>Bacteria</taxon>
        <taxon>Pseudomonadati</taxon>
        <taxon>Bacteroidota</taxon>
        <taxon>Sphingobacteriia</taxon>
        <taxon>Sphingobacteriales</taxon>
        <taxon>Sphingobacteriaceae</taxon>
        <taxon>Mucilaginibacter</taxon>
    </lineage>
</organism>
<dbReference type="Pfam" id="PF00239">
    <property type="entry name" value="Resolvase"/>
    <property type="match status" value="1"/>
</dbReference>
<dbReference type="InterPro" id="IPR006119">
    <property type="entry name" value="Resolv_N"/>
</dbReference>
<evidence type="ECO:0000259" key="1">
    <source>
        <dbReference type="PROSITE" id="PS51736"/>
    </source>
</evidence>
<protein>
    <submittedName>
        <fullName evidence="3">Recombinase family protein</fullName>
    </submittedName>
</protein>
<dbReference type="PANTHER" id="PTHR30461">
    <property type="entry name" value="DNA-INVERTASE FROM LAMBDOID PROPHAGE"/>
    <property type="match status" value="1"/>
</dbReference>
<evidence type="ECO:0000313" key="3">
    <source>
        <dbReference type="EMBL" id="QEC61728.1"/>
    </source>
</evidence>
<dbReference type="Proteomes" id="UP000321479">
    <property type="component" value="Chromosome"/>
</dbReference>
<dbReference type="KEGG" id="mgin:FRZ54_03725"/>
<dbReference type="EMBL" id="CP042436">
    <property type="protein sequence ID" value="QEC61728.1"/>
    <property type="molecule type" value="Genomic_DNA"/>
</dbReference>
<dbReference type="Gene3D" id="3.40.50.1390">
    <property type="entry name" value="Resolvase, N-terminal catalytic domain"/>
    <property type="match status" value="1"/>
</dbReference>
<reference evidence="3 4" key="1">
    <citation type="journal article" date="2017" name="Curr. Microbiol.">
        <title>Mucilaginibacter ginsenosidivorans sp. nov., Isolated from Soil of Ginseng Field.</title>
        <authorList>
            <person name="Kim M.M."/>
            <person name="Siddiqi M.Z."/>
            <person name="Im W.T."/>
        </authorList>
    </citation>
    <scope>NUCLEOTIDE SEQUENCE [LARGE SCALE GENOMIC DNA]</scope>
    <source>
        <strain evidence="3 4">Gsoil 3017</strain>
    </source>
</reference>
<accession>A0A5B8US85</accession>
<gene>
    <name evidence="3" type="ORF">FRZ54_03725</name>
</gene>
<dbReference type="OrthoDB" id="9797501at2"/>
<dbReference type="SUPFAM" id="SSF53041">
    <property type="entry name" value="Resolvase-like"/>
    <property type="match status" value="1"/>
</dbReference>
<feature type="domain" description="Resolvase/invertase-type recombinase catalytic" evidence="1">
    <location>
        <begin position="6"/>
        <end position="153"/>
    </location>
</feature>
<dbReference type="PROSITE" id="PS51736">
    <property type="entry name" value="RECOMBINASES_3"/>
    <property type="match status" value="1"/>
</dbReference>
<evidence type="ECO:0000313" key="4">
    <source>
        <dbReference type="Proteomes" id="UP000321479"/>
    </source>
</evidence>
<evidence type="ECO:0000259" key="2">
    <source>
        <dbReference type="PROSITE" id="PS51737"/>
    </source>
</evidence>
<dbReference type="InterPro" id="IPR038109">
    <property type="entry name" value="DNA_bind_recomb_sf"/>
</dbReference>
<name>A0A5B8US85_9SPHI</name>
<dbReference type="CDD" id="cd00338">
    <property type="entry name" value="Ser_Recombinase"/>
    <property type="match status" value="1"/>
</dbReference>
<sequence length="503" mass="57502">MAIQKRVGIWIRVSTDMQVKDDSPEHHEQRARYYAQSHDWQVMEVYRLDAVSGKSVMQHPEAQRMLADIRSGHITGLVFSKLARLARSTKELLEFAEIFRQEGADLVSLSENIDTSSPAGRLFFTIISAMAEWEREEIAARVAASVPIRAKLGKSLGGQAPFGYQWSGKEFVVNTTEAPVRALMYQLFLQLQRKKSTAQELNRRGYRTRNGTQFTATTVSRLLRDSTAKGERRANYTQTTGNNKQWVLKPQSEWVIIPCESIISPELWEQCNGILDNQEAKRRPRGPKPVYLLSGFVKCSCGTTMYVYQSSKNYACKRCKTRISVADIDEIYQVYLKEYLSGINREDYLRQSDQQLQEKKQLLEVTVKERTKLAKRITELVDLRLDGSLTKERYTEQYTPLEERMQQLDVIIPELEAEIDVRNIQLISSDVVLTDAKTLYDEWGSMSLDQKRAIVEVITSKVEITKQDITITLAYATPPSSKSREKVSPRHGFMLAISITFAG</sequence>
<dbReference type="InterPro" id="IPR050639">
    <property type="entry name" value="SSR_resolvase"/>
</dbReference>
<dbReference type="Gene3D" id="3.90.1750.20">
    <property type="entry name" value="Putative Large Serine Recombinase, Chain B, Domain 2"/>
    <property type="match status" value="1"/>
</dbReference>
<dbReference type="GO" id="GO:0000150">
    <property type="term" value="F:DNA strand exchange activity"/>
    <property type="evidence" value="ECO:0007669"/>
    <property type="project" value="InterPro"/>
</dbReference>
<dbReference type="InterPro" id="IPR011109">
    <property type="entry name" value="DNA_bind_recombinase_dom"/>
</dbReference>
<dbReference type="SMART" id="SM00857">
    <property type="entry name" value="Resolvase"/>
    <property type="match status" value="1"/>
</dbReference>
<dbReference type="GO" id="GO:0003677">
    <property type="term" value="F:DNA binding"/>
    <property type="evidence" value="ECO:0007669"/>
    <property type="project" value="InterPro"/>
</dbReference>
<dbReference type="Pfam" id="PF07508">
    <property type="entry name" value="Recombinase"/>
    <property type="match status" value="1"/>
</dbReference>
<dbReference type="PROSITE" id="PS51737">
    <property type="entry name" value="RECOMBINASE_DNA_BIND"/>
    <property type="match status" value="1"/>
</dbReference>
<dbReference type="RefSeq" id="WP_147030305.1">
    <property type="nucleotide sequence ID" value="NZ_CP042436.1"/>
</dbReference>
<keyword evidence="4" id="KW-1185">Reference proteome</keyword>
<dbReference type="PANTHER" id="PTHR30461:SF23">
    <property type="entry name" value="DNA RECOMBINASE-RELATED"/>
    <property type="match status" value="1"/>
</dbReference>
<proteinExistence type="predicted"/>
<feature type="domain" description="Recombinase" evidence="2">
    <location>
        <begin position="161"/>
        <end position="281"/>
    </location>
</feature>
<dbReference type="InterPro" id="IPR036162">
    <property type="entry name" value="Resolvase-like_N_sf"/>
</dbReference>
<dbReference type="AlphaFoldDB" id="A0A5B8US85"/>